<dbReference type="AlphaFoldDB" id="A0ABD2A2H9"/>
<keyword evidence="2" id="KW-1185">Reference proteome</keyword>
<organism evidence="1 2">
    <name type="scientific">Vespula squamosa</name>
    <name type="common">Southern yellow jacket</name>
    <name type="synonym">Wasp</name>
    <dbReference type="NCBI Taxonomy" id="30214"/>
    <lineage>
        <taxon>Eukaryota</taxon>
        <taxon>Metazoa</taxon>
        <taxon>Ecdysozoa</taxon>
        <taxon>Arthropoda</taxon>
        <taxon>Hexapoda</taxon>
        <taxon>Insecta</taxon>
        <taxon>Pterygota</taxon>
        <taxon>Neoptera</taxon>
        <taxon>Endopterygota</taxon>
        <taxon>Hymenoptera</taxon>
        <taxon>Apocrita</taxon>
        <taxon>Aculeata</taxon>
        <taxon>Vespoidea</taxon>
        <taxon>Vespidae</taxon>
        <taxon>Vespinae</taxon>
        <taxon>Vespula</taxon>
    </lineage>
</organism>
<proteinExistence type="predicted"/>
<comment type="caution">
    <text evidence="1">The sequence shown here is derived from an EMBL/GenBank/DDBJ whole genome shotgun (WGS) entry which is preliminary data.</text>
</comment>
<gene>
    <name evidence="1" type="ORF">V1478_016004</name>
</gene>
<protein>
    <submittedName>
        <fullName evidence="1">Neurotrimin-like isoform X2</fullName>
    </submittedName>
</protein>
<feature type="non-terminal residue" evidence="1">
    <location>
        <position position="1"/>
    </location>
</feature>
<sequence length="200" mass="23291">KYQQRIKASIPQYDAFLNNLYNLFNFRYKFGTEIPRLRVTSQKSNLQSTLQDRISFSLHSDGMKVLTGYLSCKYQRKHKNFIAIAREAMMQSSVCIAKIKISRIAQTVFIKDSRVSRSKFSERALINNFRELESVHHRKGSRPTSMSTYLIFNHLRIIHPQFRPKSRTSVLEPSQNFLSIPPITRVEDEKSESARVIGCN</sequence>
<reference evidence="1 2" key="1">
    <citation type="journal article" date="2024" name="Ann. Entomol. Soc. Am.">
        <title>Genomic analyses of the southern and eastern yellowjacket wasps (Hymenoptera: Vespidae) reveal evolutionary signatures of social life.</title>
        <authorList>
            <person name="Catto M.A."/>
            <person name="Caine P.B."/>
            <person name="Orr S.E."/>
            <person name="Hunt B.G."/>
            <person name="Goodisman M.A.D."/>
        </authorList>
    </citation>
    <scope>NUCLEOTIDE SEQUENCE [LARGE SCALE GENOMIC DNA]</scope>
    <source>
        <strain evidence="1">233</strain>
        <tissue evidence="1">Head and thorax</tissue>
    </source>
</reference>
<evidence type="ECO:0000313" key="1">
    <source>
        <dbReference type="EMBL" id="KAL2714819.1"/>
    </source>
</evidence>
<accession>A0ABD2A2H9</accession>
<dbReference type="EMBL" id="JAUDFV010000156">
    <property type="protein sequence ID" value="KAL2714819.1"/>
    <property type="molecule type" value="Genomic_DNA"/>
</dbReference>
<evidence type="ECO:0000313" key="2">
    <source>
        <dbReference type="Proteomes" id="UP001607302"/>
    </source>
</evidence>
<name>A0ABD2A2H9_VESSQ</name>
<dbReference type="Proteomes" id="UP001607302">
    <property type="component" value="Unassembled WGS sequence"/>
</dbReference>